<comment type="caution">
    <text evidence="4">The sequence shown here is derived from an EMBL/GenBank/DDBJ whole genome shotgun (WGS) entry which is preliminary data.</text>
</comment>
<dbReference type="AlphaFoldDB" id="A0A438BVU3"/>
<keyword evidence="2" id="KW-0677">Repeat</keyword>
<evidence type="ECO:0000313" key="4">
    <source>
        <dbReference type="EMBL" id="RVW15089.1"/>
    </source>
</evidence>
<proteinExistence type="predicted"/>
<reference evidence="4 5" key="1">
    <citation type="journal article" date="2018" name="PLoS Genet.">
        <title>Population sequencing reveals clonal diversity and ancestral inbreeding in the grapevine cultivar Chardonnay.</title>
        <authorList>
            <person name="Roach M.J."/>
            <person name="Johnson D.L."/>
            <person name="Bohlmann J."/>
            <person name="van Vuuren H.J."/>
            <person name="Jones S.J."/>
            <person name="Pretorius I.S."/>
            <person name="Schmidt S.A."/>
            <person name="Borneman A.R."/>
        </authorList>
    </citation>
    <scope>NUCLEOTIDE SEQUENCE [LARGE SCALE GENOMIC DNA]</scope>
    <source>
        <strain evidence="5">cv. Chardonnay</strain>
        <tissue evidence="4">Leaf</tissue>
    </source>
</reference>
<dbReference type="PANTHER" id="PTHR45752:SF195">
    <property type="entry name" value="LEUCINE-RICH REPEAT (LRR) FAMILY PROTEIN-RELATED"/>
    <property type="match status" value="1"/>
</dbReference>
<dbReference type="InterPro" id="IPR045344">
    <property type="entry name" value="C-JID"/>
</dbReference>
<dbReference type="InterPro" id="IPR001611">
    <property type="entry name" value="Leu-rich_rpt"/>
</dbReference>
<feature type="domain" description="C-JID" evidence="3">
    <location>
        <begin position="227"/>
        <end position="368"/>
    </location>
</feature>
<dbReference type="Pfam" id="PF00560">
    <property type="entry name" value="LRR_1"/>
    <property type="match status" value="1"/>
</dbReference>
<evidence type="ECO:0000259" key="3">
    <source>
        <dbReference type="Pfam" id="PF20160"/>
    </source>
</evidence>
<keyword evidence="1" id="KW-0433">Leucine-rich repeat</keyword>
<evidence type="ECO:0000313" key="5">
    <source>
        <dbReference type="Proteomes" id="UP000288805"/>
    </source>
</evidence>
<sequence>MCFSRLKQLWEGKKGFEKLKSIKLGHSQHLTKIPDFSGVPNLRRLILKGCKKLKSFSSSIHMESLQILTLSGCSKLKKFPETQEASRDSGKHGEFDGAFLDGSELKELPDDLGSLQCLAELNADGSGALPSDLGSIPSLERLDLSRNSFITIPASLSGLSRLRSLTLEYCKSLQSLPELPSSVERENQGSDIVGAILEGIQLMSSIPKFLVPDRGIPTPHNEYNALVPGSRIPEWFRHQSVGCSVNIELPQHWYNTKLMGLAFCAALNFKGAMDGNPGTEPSSFGLVCYLNDCFVETGLHSLYTPPDGSKFIESDHTLFEYISLARLEICLGNWFRKLSDNVVASFALTGSDGEVKKCGIRLVYEEDEKDGGCSFPFGTTWPGMEMEMEMEMTLTTKKVF</sequence>
<evidence type="ECO:0000256" key="2">
    <source>
        <dbReference type="ARBA" id="ARBA00022737"/>
    </source>
</evidence>
<accession>A0A438BVU3</accession>
<dbReference type="InterPro" id="IPR032675">
    <property type="entry name" value="LRR_dom_sf"/>
</dbReference>
<dbReference type="EMBL" id="QGNW01002606">
    <property type="protein sequence ID" value="RVW15089.1"/>
    <property type="molecule type" value="Genomic_DNA"/>
</dbReference>
<dbReference type="Pfam" id="PF20160">
    <property type="entry name" value="C-JID"/>
    <property type="match status" value="1"/>
</dbReference>
<organism evidence="4 5">
    <name type="scientific">Vitis vinifera</name>
    <name type="common">Grape</name>
    <dbReference type="NCBI Taxonomy" id="29760"/>
    <lineage>
        <taxon>Eukaryota</taxon>
        <taxon>Viridiplantae</taxon>
        <taxon>Streptophyta</taxon>
        <taxon>Embryophyta</taxon>
        <taxon>Tracheophyta</taxon>
        <taxon>Spermatophyta</taxon>
        <taxon>Magnoliopsida</taxon>
        <taxon>eudicotyledons</taxon>
        <taxon>Gunneridae</taxon>
        <taxon>Pentapetalae</taxon>
        <taxon>rosids</taxon>
        <taxon>Vitales</taxon>
        <taxon>Vitaceae</taxon>
        <taxon>Viteae</taxon>
        <taxon>Vitis</taxon>
    </lineage>
</organism>
<dbReference type="Gene3D" id="3.80.10.10">
    <property type="entry name" value="Ribonuclease Inhibitor"/>
    <property type="match status" value="2"/>
</dbReference>
<dbReference type="SUPFAM" id="SSF52058">
    <property type="entry name" value="L domain-like"/>
    <property type="match status" value="1"/>
</dbReference>
<gene>
    <name evidence="4" type="primary">CSA1_26</name>
    <name evidence="4" type="ORF">CK203_084841</name>
</gene>
<protein>
    <submittedName>
        <fullName evidence="4">Disease resistance-like protein CSA1</fullName>
    </submittedName>
</protein>
<evidence type="ECO:0000256" key="1">
    <source>
        <dbReference type="ARBA" id="ARBA00022614"/>
    </source>
</evidence>
<dbReference type="PANTHER" id="PTHR45752">
    <property type="entry name" value="LEUCINE-RICH REPEAT-CONTAINING"/>
    <property type="match status" value="1"/>
</dbReference>
<dbReference type="InterPro" id="IPR050715">
    <property type="entry name" value="LRR-SigEffector_domain"/>
</dbReference>
<name>A0A438BVU3_VITVI</name>
<dbReference type="Proteomes" id="UP000288805">
    <property type="component" value="Unassembled WGS sequence"/>
</dbReference>